<protein>
    <submittedName>
        <fullName evidence="1">Glutamyl-tRNA amidotransferase</fullName>
    </submittedName>
</protein>
<dbReference type="EMBL" id="PGTN01000044">
    <property type="protein sequence ID" value="PJF47536.1"/>
    <property type="molecule type" value="Genomic_DNA"/>
</dbReference>
<dbReference type="PANTHER" id="PTHR28055">
    <property type="entry name" value="ALTERED INHERITANCE OF MITOCHONDRIA PROTEIN 41, MITOCHONDRIAL"/>
    <property type="match status" value="1"/>
</dbReference>
<gene>
    <name evidence="1" type="ORF">CUN48_08030</name>
</gene>
<dbReference type="GO" id="GO:0016884">
    <property type="term" value="F:carbon-nitrogen ligase activity, with glutamine as amido-N-donor"/>
    <property type="evidence" value="ECO:0007669"/>
    <property type="project" value="InterPro"/>
</dbReference>
<dbReference type="InterPro" id="IPR019004">
    <property type="entry name" value="YqeY/Aim41"/>
</dbReference>
<keyword evidence="1" id="KW-0808">Transferase</keyword>
<dbReference type="InterPro" id="IPR003789">
    <property type="entry name" value="Asn/Gln_tRNA_amidoTrase-B-like"/>
</dbReference>
<evidence type="ECO:0000313" key="2">
    <source>
        <dbReference type="Proteomes" id="UP000230790"/>
    </source>
</evidence>
<reference evidence="1 2" key="1">
    <citation type="submission" date="2017-11" db="EMBL/GenBank/DDBJ databases">
        <title>Evolution of Phototrophy in the Chloroflexi Phylum Driven by Horizontal Gene Transfer.</title>
        <authorList>
            <person name="Ward L.M."/>
            <person name="Hemp J."/>
            <person name="Shih P.M."/>
            <person name="Mcglynn S.E."/>
            <person name="Fischer W."/>
        </authorList>
    </citation>
    <scope>NUCLEOTIDE SEQUENCE [LARGE SCALE GENOMIC DNA]</scope>
    <source>
        <strain evidence="1">JP3_7</strain>
    </source>
</reference>
<dbReference type="AlphaFoldDB" id="A0A2M8QCK0"/>
<dbReference type="Proteomes" id="UP000230790">
    <property type="component" value="Unassembled WGS sequence"/>
</dbReference>
<sequence>MEAVLKQRIQDELKAALRSGDEARKNVLRLLVAQIKNAEVEARTDGRGGVLSDSDILMLVRREIKQHEESLLEAQSAGRADLVAQQRAELDVLKEFLPKQLSREEIVALAKQVIQELHATSPKQHGQVMKALQPKVKDIADGKLVNEVVRELLG</sequence>
<comment type="caution">
    <text evidence="1">The sequence shown here is derived from an EMBL/GenBank/DDBJ whole genome shotgun (WGS) entry which is preliminary data.</text>
</comment>
<dbReference type="InterPro" id="IPR023168">
    <property type="entry name" value="GatB_Yqey_C_2"/>
</dbReference>
<dbReference type="InterPro" id="IPR042184">
    <property type="entry name" value="YqeY/Aim41_N"/>
</dbReference>
<dbReference type="PANTHER" id="PTHR28055:SF1">
    <property type="entry name" value="ALTERED INHERITANCE OF MITOCHONDRIA PROTEIN 41, MITOCHONDRIAL"/>
    <property type="match status" value="1"/>
</dbReference>
<proteinExistence type="predicted"/>
<dbReference type="SUPFAM" id="SSF89095">
    <property type="entry name" value="GatB/YqeY motif"/>
    <property type="match status" value="1"/>
</dbReference>
<dbReference type="GO" id="GO:0016740">
    <property type="term" value="F:transferase activity"/>
    <property type="evidence" value="ECO:0007669"/>
    <property type="project" value="UniProtKB-KW"/>
</dbReference>
<name>A0A2M8QCK0_9CHLR</name>
<dbReference type="Gene3D" id="1.10.10.410">
    <property type="match status" value="1"/>
</dbReference>
<dbReference type="Pfam" id="PF09424">
    <property type="entry name" value="YqeY"/>
    <property type="match status" value="1"/>
</dbReference>
<organism evidence="1 2">
    <name type="scientific">Candidatus Thermofonsia Clade 3 bacterium</name>
    <dbReference type="NCBI Taxonomy" id="2364212"/>
    <lineage>
        <taxon>Bacteria</taxon>
        <taxon>Bacillati</taxon>
        <taxon>Chloroflexota</taxon>
        <taxon>Candidatus Thermofontia</taxon>
        <taxon>Candidatus Thermofonsia Clade 3</taxon>
    </lineage>
</organism>
<evidence type="ECO:0000313" key="1">
    <source>
        <dbReference type="EMBL" id="PJF47536.1"/>
    </source>
</evidence>
<accession>A0A2M8QCK0</accession>
<dbReference type="Gene3D" id="1.10.1510.10">
    <property type="entry name" value="Uncharacterised protein YqeY/AIM41 PF09424, N-terminal domain"/>
    <property type="match status" value="1"/>
</dbReference>